<sequence>MHWVFQQSLSPDGAPTSPSTTSSSNNDYTQPYQSDSSSSGESRPFKTSYTDHPSPALSSSCSSSSTVGGSFALQGNSNSRLFHLLIACAEAVEERNFNLAEAIVKEIRSLANSQAGVICKIAMLFAEALVYKIWGIGHQFNQSYSILLENQFCEFPFVRFAHFTANQAILEAFAGKTRVHIIDFSINHGLQWPALMQAFALRVGWNLGQLAETIGVQFEYTGFTAESLDDLDAIMLQVNPIEFESVAVNSIFELHKLLGRPGAIDKVLSMVKQMKPEIFTIAEQEADTNDPIFLDRFTKSLHYYLAMFESLEVSAITQDKLESEIYLGMQIFNTVACEGFNRIERYEKLTRWRTRLGSAGFVPIDLGSNGLKQAGLLLSLIAGNEGYTLEEDNGCLMLGCHTVPLIATSAWRLGN</sequence>
<dbReference type="EMBL" id="JAAGAX010000003">
    <property type="protein sequence ID" value="KAF2319859.1"/>
    <property type="molecule type" value="Genomic_DNA"/>
</dbReference>
<keyword evidence="2" id="KW-0805">Transcription regulation</keyword>
<protein>
    <submittedName>
        <fullName evidence="7">Uncharacterized protein</fullName>
    </submittedName>
</protein>
<evidence type="ECO:0000256" key="5">
    <source>
        <dbReference type="PROSITE-ProRule" id="PRU01191"/>
    </source>
</evidence>
<accession>A0A6A6N6Q8</accession>
<feature type="compositionally biased region" description="Polar residues" evidence="6">
    <location>
        <begin position="25"/>
        <end position="51"/>
    </location>
</feature>
<keyword evidence="3" id="KW-0804">Transcription</keyword>
<dbReference type="PANTHER" id="PTHR31636">
    <property type="entry name" value="OSJNBA0084A10.13 PROTEIN-RELATED"/>
    <property type="match status" value="1"/>
</dbReference>
<dbReference type="InterPro" id="IPR005202">
    <property type="entry name" value="TF_GRAS"/>
</dbReference>
<keyword evidence="8" id="KW-1185">Reference proteome</keyword>
<feature type="short sequence motif" description="VHIID" evidence="5">
    <location>
        <begin position="179"/>
        <end position="183"/>
    </location>
</feature>
<dbReference type="AlphaFoldDB" id="A0A6A6N6Q8"/>
<feature type="compositionally biased region" description="Low complexity" evidence="6">
    <location>
        <begin position="15"/>
        <end position="24"/>
    </location>
</feature>
<organism evidence="7 8">
    <name type="scientific">Hevea brasiliensis</name>
    <name type="common">Para rubber tree</name>
    <name type="synonym">Siphonia brasiliensis</name>
    <dbReference type="NCBI Taxonomy" id="3981"/>
    <lineage>
        <taxon>Eukaryota</taxon>
        <taxon>Viridiplantae</taxon>
        <taxon>Streptophyta</taxon>
        <taxon>Embryophyta</taxon>
        <taxon>Tracheophyta</taxon>
        <taxon>Spermatophyta</taxon>
        <taxon>Magnoliopsida</taxon>
        <taxon>eudicotyledons</taxon>
        <taxon>Gunneridae</taxon>
        <taxon>Pentapetalae</taxon>
        <taxon>rosids</taxon>
        <taxon>fabids</taxon>
        <taxon>Malpighiales</taxon>
        <taxon>Euphorbiaceae</taxon>
        <taxon>Crotonoideae</taxon>
        <taxon>Micrandreae</taxon>
        <taxon>Hevea</taxon>
    </lineage>
</organism>
<comment type="subcellular location">
    <subcellularLocation>
        <location evidence="1">Nucleus</location>
    </subcellularLocation>
</comment>
<feature type="compositionally biased region" description="Polar residues" evidence="6">
    <location>
        <begin position="1"/>
        <end position="10"/>
    </location>
</feature>
<evidence type="ECO:0000313" key="7">
    <source>
        <dbReference type="EMBL" id="KAF2319859.1"/>
    </source>
</evidence>
<evidence type="ECO:0000256" key="6">
    <source>
        <dbReference type="SAM" id="MobiDB-lite"/>
    </source>
</evidence>
<dbReference type="Proteomes" id="UP000467840">
    <property type="component" value="Chromosome 10"/>
</dbReference>
<dbReference type="Pfam" id="PF03514">
    <property type="entry name" value="GRAS"/>
    <property type="match status" value="1"/>
</dbReference>
<evidence type="ECO:0000256" key="2">
    <source>
        <dbReference type="ARBA" id="ARBA00023015"/>
    </source>
</evidence>
<feature type="region of interest" description="Disordered" evidence="6">
    <location>
        <begin position="1"/>
        <end position="61"/>
    </location>
</feature>
<evidence type="ECO:0000256" key="1">
    <source>
        <dbReference type="ARBA" id="ARBA00004123"/>
    </source>
</evidence>
<evidence type="ECO:0000313" key="8">
    <source>
        <dbReference type="Proteomes" id="UP000467840"/>
    </source>
</evidence>
<evidence type="ECO:0000256" key="3">
    <source>
        <dbReference type="ARBA" id="ARBA00023163"/>
    </source>
</evidence>
<name>A0A6A6N6Q8_HEVBR</name>
<comment type="caution">
    <text evidence="7">The sequence shown here is derived from an EMBL/GenBank/DDBJ whole genome shotgun (WGS) entry which is preliminary data.</text>
</comment>
<comment type="similarity">
    <text evidence="5">Belongs to the GRAS family.</text>
</comment>
<feature type="short sequence motif" description="LXXLL motif" evidence="5">
    <location>
        <begin position="254"/>
        <end position="258"/>
    </location>
</feature>
<keyword evidence="4" id="KW-0539">Nucleus</keyword>
<reference evidence="7 8" key="1">
    <citation type="journal article" date="2020" name="Mol. Plant">
        <title>The Chromosome-Based Rubber Tree Genome Provides New Insights into Spurge Genome Evolution and Rubber Biosynthesis.</title>
        <authorList>
            <person name="Liu J."/>
            <person name="Shi C."/>
            <person name="Shi C.C."/>
            <person name="Li W."/>
            <person name="Zhang Q.J."/>
            <person name="Zhang Y."/>
            <person name="Li K."/>
            <person name="Lu H.F."/>
            <person name="Shi C."/>
            <person name="Zhu S.T."/>
            <person name="Xiao Z.Y."/>
            <person name="Nan H."/>
            <person name="Yue Y."/>
            <person name="Zhu X.G."/>
            <person name="Wu Y."/>
            <person name="Hong X.N."/>
            <person name="Fan G.Y."/>
            <person name="Tong Y."/>
            <person name="Zhang D."/>
            <person name="Mao C.L."/>
            <person name="Liu Y.L."/>
            <person name="Hao S.J."/>
            <person name="Liu W.Q."/>
            <person name="Lv M.Q."/>
            <person name="Zhang H.B."/>
            <person name="Liu Y."/>
            <person name="Hu-Tang G.R."/>
            <person name="Wang J.P."/>
            <person name="Wang J.H."/>
            <person name="Sun Y.H."/>
            <person name="Ni S.B."/>
            <person name="Chen W.B."/>
            <person name="Zhang X.C."/>
            <person name="Jiao Y.N."/>
            <person name="Eichler E.E."/>
            <person name="Li G.H."/>
            <person name="Liu X."/>
            <person name="Gao L.Z."/>
        </authorList>
    </citation>
    <scope>NUCLEOTIDE SEQUENCE [LARGE SCALE GENOMIC DNA]</scope>
    <source>
        <strain evidence="8">cv. GT1</strain>
        <tissue evidence="7">Leaf</tissue>
    </source>
</reference>
<evidence type="ECO:0000256" key="4">
    <source>
        <dbReference type="ARBA" id="ARBA00023242"/>
    </source>
</evidence>
<proteinExistence type="inferred from homology"/>
<dbReference type="GO" id="GO:0005634">
    <property type="term" value="C:nucleus"/>
    <property type="evidence" value="ECO:0007669"/>
    <property type="project" value="UniProtKB-SubCell"/>
</dbReference>
<gene>
    <name evidence="7" type="ORF">GH714_019744</name>
</gene>
<feature type="region of interest" description="SAW" evidence="5">
    <location>
        <begin position="336"/>
        <end position="412"/>
    </location>
</feature>
<dbReference type="PROSITE" id="PS50985">
    <property type="entry name" value="GRAS"/>
    <property type="match status" value="1"/>
</dbReference>
<comment type="caution">
    <text evidence="5">Lacks conserved residue(s) required for the propagation of feature annotation.</text>
</comment>